<sequence length="90" mass="10011">MEVSESQKKSYNFLINASNQANLVGTDNVSPVQINSLFIFVSPYVLEKVNMDDLDIDISIDKNGKIHIDGHCFDTIEVKSGINVLGILKR</sequence>
<gene>
    <name evidence="1" type="ORF">L323_12570</name>
</gene>
<comment type="caution">
    <text evidence="1">The sequence shown here is derived from an EMBL/GenBank/DDBJ whole genome shotgun (WGS) entry which is preliminary data.</text>
</comment>
<dbReference type="EMBL" id="ATAY01000063">
    <property type="protein sequence ID" value="EPR10474.1"/>
    <property type="molecule type" value="Genomic_DNA"/>
</dbReference>
<dbReference type="AlphaFoldDB" id="U4QZR6"/>
<protein>
    <submittedName>
        <fullName evidence="1">Uncharacterized protein</fullName>
    </submittedName>
</protein>
<dbReference type="RefSeq" id="WP_020815991.1">
    <property type="nucleotide sequence ID" value="NZ_ATAY01000063.1"/>
</dbReference>
<dbReference type="PATRIC" id="fig|1330534.3.peg.2493"/>
<name>U4QZR6_9FIRM</name>
<dbReference type="Proteomes" id="UP000016860">
    <property type="component" value="Unassembled WGS sequence"/>
</dbReference>
<reference evidence="1 2" key="1">
    <citation type="journal article" date="2013" name="Genome Announc.">
        <title>Draft Genome Sequence of the Cellulolytic Bacterium Clostridium papyrosolvens C7 (ATCC 700395).</title>
        <authorList>
            <person name="Zepeda V."/>
            <person name="Dassa B."/>
            <person name="Borovok I."/>
            <person name="Lamed R."/>
            <person name="Bayer E.A."/>
            <person name="Cate J.H."/>
        </authorList>
    </citation>
    <scope>NUCLEOTIDE SEQUENCE [LARGE SCALE GENOMIC DNA]</scope>
    <source>
        <strain evidence="1 2">C7</strain>
    </source>
</reference>
<evidence type="ECO:0000313" key="1">
    <source>
        <dbReference type="EMBL" id="EPR10474.1"/>
    </source>
</evidence>
<organism evidence="1 2">
    <name type="scientific">Ruminiclostridium papyrosolvens C7</name>
    <dbReference type="NCBI Taxonomy" id="1330534"/>
    <lineage>
        <taxon>Bacteria</taxon>
        <taxon>Bacillati</taxon>
        <taxon>Bacillota</taxon>
        <taxon>Clostridia</taxon>
        <taxon>Eubacteriales</taxon>
        <taxon>Oscillospiraceae</taxon>
        <taxon>Ruminiclostridium</taxon>
    </lineage>
</organism>
<dbReference type="OrthoDB" id="1707872at2"/>
<accession>U4QZR6</accession>
<evidence type="ECO:0000313" key="2">
    <source>
        <dbReference type="Proteomes" id="UP000016860"/>
    </source>
</evidence>
<proteinExistence type="predicted"/>
<dbReference type="STRING" id="1330534.L323_12570"/>